<dbReference type="GO" id="GO:0006457">
    <property type="term" value="P:protein folding"/>
    <property type="evidence" value="ECO:0007669"/>
    <property type="project" value="TreeGrafter"/>
</dbReference>
<dbReference type="GO" id="GO:0005829">
    <property type="term" value="C:cytosol"/>
    <property type="evidence" value="ECO:0007669"/>
    <property type="project" value="TreeGrafter"/>
</dbReference>
<dbReference type="InterPro" id="IPR045250">
    <property type="entry name" value="p23-like"/>
</dbReference>
<comment type="similarity">
    <text evidence="1">Belongs to the p23/wos2 family.</text>
</comment>
<proteinExistence type="inferred from homology"/>
<gene>
    <name evidence="4" type="primary">SBA1</name>
    <name evidence="4" type="ORF">BN1211_3148</name>
</gene>
<dbReference type="GO" id="GO:0051131">
    <property type="term" value="P:chaperone-mediated protein complex assembly"/>
    <property type="evidence" value="ECO:0007669"/>
    <property type="project" value="TreeGrafter"/>
</dbReference>
<feature type="compositionally biased region" description="Acidic residues" evidence="2">
    <location>
        <begin position="195"/>
        <end position="208"/>
    </location>
</feature>
<organism evidence="4 5">
    <name type="scientific">Cyberlindnera jadinii (strain ATCC 18201 / CBS 1600 / BCRC 20928 / JCM 3617 / NBRC 0987 / NRRL Y-1542)</name>
    <name type="common">Torula yeast</name>
    <name type="synonym">Candida utilis</name>
    <dbReference type="NCBI Taxonomy" id="983966"/>
    <lineage>
        <taxon>Eukaryota</taxon>
        <taxon>Fungi</taxon>
        <taxon>Dikarya</taxon>
        <taxon>Ascomycota</taxon>
        <taxon>Saccharomycotina</taxon>
        <taxon>Saccharomycetes</taxon>
        <taxon>Phaffomycetales</taxon>
        <taxon>Phaffomycetaceae</taxon>
        <taxon>Cyberlindnera</taxon>
    </lineage>
</organism>
<dbReference type="GO" id="GO:0051087">
    <property type="term" value="F:protein-folding chaperone binding"/>
    <property type="evidence" value="ECO:0007669"/>
    <property type="project" value="TreeGrafter"/>
</dbReference>
<evidence type="ECO:0000313" key="4">
    <source>
        <dbReference type="EMBL" id="CEP22738.1"/>
    </source>
</evidence>
<dbReference type="PROSITE" id="PS51203">
    <property type="entry name" value="CS"/>
    <property type="match status" value="1"/>
</dbReference>
<dbReference type="Proteomes" id="UP000038830">
    <property type="component" value="Unassembled WGS sequence"/>
</dbReference>
<dbReference type="InterPro" id="IPR008978">
    <property type="entry name" value="HSP20-like_chaperone"/>
</dbReference>
<dbReference type="SUPFAM" id="SSF49764">
    <property type="entry name" value="HSP20-like chaperones"/>
    <property type="match status" value="1"/>
</dbReference>
<dbReference type="GO" id="GO:0005634">
    <property type="term" value="C:nucleus"/>
    <property type="evidence" value="ECO:0007669"/>
    <property type="project" value="TreeGrafter"/>
</dbReference>
<dbReference type="GO" id="GO:0051879">
    <property type="term" value="F:Hsp90 protein binding"/>
    <property type="evidence" value="ECO:0007669"/>
    <property type="project" value="InterPro"/>
</dbReference>
<dbReference type="InterPro" id="IPR007052">
    <property type="entry name" value="CS_dom"/>
</dbReference>
<feature type="region of interest" description="Disordered" evidence="2">
    <location>
        <begin position="177"/>
        <end position="216"/>
    </location>
</feature>
<evidence type="ECO:0000256" key="2">
    <source>
        <dbReference type="SAM" id="MobiDB-lite"/>
    </source>
</evidence>
<dbReference type="EMBL" id="CDQK01000003">
    <property type="protein sequence ID" value="CEP22738.1"/>
    <property type="molecule type" value="Genomic_DNA"/>
</dbReference>
<name>A0A0H5C455_CYBJN</name>
<sequence>MQTRQKIIHNATHNNVNPTRSALGAEIVRHGVGKERSLLTVKIADTKNLRVDLQAEHLHLESDSEDYDNHYVLDIDFYKAVKPEESRHWQNGNSVYFVIQKLNAEKEYWPRLTKLKVKYFYIHTDFDKWVDEDEQDEEEGGALGDLPAMDEGNVWESMLQDNPELAKLANSANGQFDFSKLPVDANQEELTSQATEEDFSSSDEEEGEGHDGAGKK</sequence>
<accession>A0A0H5C455</accession>
<dbReference type="CDD" id="cd06465">
    <property type="entry name" value="p23_hB-ind1_like"/>
    <property type="match status" value="1"/>
</dbReference>
<evidence type="ECO:0000313" key="5">
    <source>
        <dbReference type="Proteomes" id="UP000038830"/>
    </source>
</evidence>
<dbReference type="Gene3D" id="2.60.40.790">
    <property type="match status" value="1"/>
</dbReference>
<evidence type="ECO:0000259" key="3">
    <source>
        <dbReference type="PROSITE" id="PS51203"/>
    </source>
</evidence>
<feature type="domain" description="CS" evidence="3">
    <location>
        <begin position="22"/>
        <end position="113"/>
    </location>
</feature>
<protein>
    <submittedName>
        <fullName evidence="4">Co-chaperone protein SBA1</fullName>
    </submittedName>
</protein>
<dbReference type="AlphaFoldDB" id="A0A0H5C455"/>
<dbReference type="PANTHER" id="PTHR22932:SF1">
    <property type="entry name" value="CO-CHAPERONE PROTEIN DAF-41"/>
    <property type="match status" value="1"/>
</dbReference>
<reference evidence="5" key="1">
    <citation type="journal article" date="2015" name="J. Biotechnol.">
        <title>The structure of the Cyberlindnera jadinii genome and its relation to Candida utilis analyzed by the occurrence of single nucleotide polymorphisms.</title>
        <authorList>
            <person name="Rupp O."/>
            <person name="Brinkrolf K."/>
            <person name="Buerth C."/>
            <person name="Kunigo M."/>
            <person name="Schneider J."/>
            <person name="Jaenicke S."/>
            <person name="Goesmann A."/>
            <person name="Puehler A."/>
            <person name="Jaeger K.-E."/>
            <person name="Ernst J.F."/>
        </authorList>
    </citation>
    <scope>NUCLEOTIDE SEQUENCE [LARGE SCALE GENOMIC DNA]</scope>
    <source>
        <strain evidence="5">ATCC 18201 / CBS 1600 / BCRC 20928 / JCM 3617 / NBRC 0987 / NRRL Y-1542</strain>
    </source>
</reference>
<dbReference type="PANTHER" id="PTHR22932">
    <property type="entry name" value="TELOMERASE-BINDING PROTEIN P23 HSP90 CO-CHAPERONE"/>
    <property type="match status" value="1"/>
</dbReference>
<evidence type="ECO:0000256" key="1">
    <source>
        <dbReference type="ARBA" id="ARBA00025733"/>
    </source>
</evidence>